<dbReference type="SUPFAM" id="SSF52058">
    <property type="entry name" value="L domain-like"/>
    <property type="match status" value="1"/>
</dbReference>
<dbReference type="InterPro" id="IPR032675">
    <property type="entry name" value="LRR_dom_sf"/>
</dbReference>
<dbReference type="PANTHER" id="PTHR11017">
    <property type="entry name" value="LEUCINE-RICH REPEAT-CONTAINING PROTEIN"/>
    <property type="match status" value="1"/>
</dbReference>
<organism evidence="3 4">
    <name type="scientific">Morella rubra</name>
    <name type="common">Chinese bayberry</name>
    <dbReference type="NCBI Taxonomy" id="262757"/>
    <lineage>
        <taxon>Eukaryota</taxon>
        <taxon>Viridiplantae</taxon>
        <taxon>Streptophyta</taxon>
        <taxon>Embryophyta</taxon>
        <taxon>Tracheophyta</taxon>
        <taxon>Spermatophyta</taxon>
        <taxon>Magnoliopsida</taxon>
        <taxon>eudicotyledons</taxon>
        <taxon>Gunneridae</taxon>
        <taxon>Pentapetalae</taxon>
        <taxon>rosids</taxon>
        <taxon>fabids</taxon>
        <taxon>Fagales</taxon>
        <taxon>Myricaceae</taxon>
        <taxon>Morella</taxon>
    </lineage>
</organism>
<dbReference type="Pfam" id="PF07725">
    <property type="entry name" value="LRR_3"/>
    <property type="match status" value="1"/>
</dbReference>
<dbReference type="InterPro" id="IPR044974">
    <property type="entry name" value="Disease_R_plants"/>
</dbReference>
<reference evidence="3 4" key="1">
    <citation type="journal article" date="2019" name="Plant Biotechnol. J.">
        <title>The red bayberry genome and genetic basis of sex determination.</title>
        <authorList>
            <person name="Jia H.M."/>
            <person name="Jia H.J."/>
            <person name="Cai Q.L."/>
            <person name="Wang Y."/>
            <person name="Zhao H.B."/>
            <person name="Yang W.F."/>
            <person name="Wang G.Y."/>
            <person name="Li Y.H."/>
            <person name="Zhan D.L."/>
            <person name="Shen Y.T."/>
            <person name="Niu Q.F."/>
            <person name="Chang L."/>
            <person name="Qiu J."/>
            <person name="Zhao L."/>
            <person name="Xie H.B."/>
            <person name="Fu W.Y."/>
            <person name="Jin J."/>
            <person name="Li X.W."/>
            <person name="Jiao Y."/>
            <person name="Zhou C.C."/>
            <person name="Tu T."/>
            <person name="Chai C.Y."/>
            <person name="Gao J.L."/>
            <person name="Fan L.J."/>
            <person name="van de Weg E."/>
            <person name="Wang J.Y."/>
            <person name="Gao Z.S."/>
        </authorList>
    </citation>
    <scope>NUCLEOTIDE SEQUENCE [LARGE SCALE GENOMIC DNA]</scope>
    <source>
        <tissue evidence="3">Leaves</tissue>
    </source>
</reference>
<keyword evidence="2" id="KW-0677">Repeat</keyword>
<evidence type="ECO:0000313" key="3">
    <source>
        <dbReference type="EMBL" id="KAB1227784.1"/>
    </source>
</evidence>
<keyword evidence="4" id="KW-1185">Reference proteome</keyword>
<keyword evidence="1" id="KW-0433">Leucine-rich repeat</keyword>
<accession>A0A6A1WRI6</accession>
<proteinExistence type="predicted"/>
<sequence>MVLNLPTQKKESLHVEVLSKMKKLRILYIGNRSVRKSPKLCPALPGVAWLGDASELMLPNDLRLLEWCGYPFKSLPLGFQPNNLIELNMPGSHIEQLWSNDPIESLGNLKRLDLSECKSLTEKLNLTITPNLESLHLEDKAHDLVCKVIYGSSMPPRIPDWFSNRSCSPSITIERHPDLNDNWKVMGYALLLVHETDDCVKGSPSIRFDFETDEGPLRTRPLVLYLDVKSNFSSTWVYIPANWFLAVGVKNVNGWSYLKVSVRSSLMVKECGARLVHEHDAKEFYDSITSMYPLGSLDSELLHHLYSYSEMDCYPDVGHFLIGGVCQVVMMKMHELLAPAQARRSTRVLDLPRPLKKNDGLVVLQL</sequence>
<protein>
    <submittedName>
        <fullName evidence="3">Putative WRKY transcription factor 19</fullName>
    </submittedName>
</protein>
<dbReference type="EMBL" id="RXIC02000019">
    <property type="protein sequence ID" value="KAB1227784.1"/>
    <property type="molecule type" value="Genomic_DNA"/>
</dbReference>
<evidence type="ECO:0000313" key="4">
    <source>
        <dbReference type="Proteomes" id="UP000516437"/>
    </source>
</evidence>
<dbReference type="Proteomes" id="UP000516437">
    <property type="component" value="Chromosome 1"/>
</dbReference>
<dbReference type="PANTHER" id="PTHR11017:SF573">
    <property type="entry name" value="ADP-RIBOSYL CYCLASE_CYCLIC ADP-RIBOSE HYDROLASE"/>
    <property type="match status" value="1"/>
</dbReference>
<dbReference type="Gene3D" id="3.80.10.10">
    <property type="entry name" value="Ribonuclease Inhibitor"/>
    <property type="match status" value="1"/>
</dbReference>
<dbReference type="InterPro" id="IPR011713">
    <property type="entry name" value="Leu-rich_rpt_3"/>
</dbReference>
<dbReference type="GO" id="GO:0006952">
    <property type="term" value="P:defense response"/>
    <property type="evidence" value="ECO:0007669"/>
    <property type="project" value="InterPro"/>
</dbReference>
<gene>
    <name evidence="3" type="ORF">CJ030_MR1G004492</name>
</gene>
<name>A0A6A1WRI6_9ROSI</name>
<comment type="caution">
    <text evidence="3">The sequence shown here is derived from an EMBL/GenBank/DDBJ whole genome shotgun (WGS) entry which is preliminary data.</text>
</comment>
<dbReference type="OrthoDB" id="1749570at2759"/>
<evidence type="ECO:0000256" key="2">
    <source>
        <dbReference type="ARBA" id="ARBA00022737"/>
    </source>
</evidence>
<dbReference type="AlphaFoldDB" id="A0A6A1WRI6"/>
<evidence type="ECO:0000256" key="1">
    <source>
        <dbReference type="ARBA" id="ARBA00022614"/>
    </source>
</evidence>